<accession>A0A6J8EE82</accession>
<keyword evidence="4 5" id="KW-0472">Membrane</keyword>
<feature type="transmembrane region" description="Helical" evidence="7">
    <location>
        <begin position="98"/>
        <end position="123"/>
    </location>
</feature>
<organism evidence="9 10">
    <name type="scientific">Mytilus coruscus</name>
    <name type="common">Sea mussel</name>
    <dbReference type="NCBI Taxonomy" id="42192"/>
    <lineage>
        <taxon>Eukaryota</taxon>
        <taxon>Metazoa</taxon>
        <taxon>Spiralia</taxon>
        <taxon>Lophotrochozoa</taxon>
        <taxon>Mollusca</taxon>
        <taxon>Bivalvia</taxon>
        <taxon>Autobranchia</taxon>
        <taxon>Pteriomorphia</taxon>
        <taxon>Mytilida</taxon>
        <taxon>Mytiloidea</taxon>
        <taxon>Mytilidae</taxon>
        <taxon>Mytilinae</taxon>
        <taxon>Mytilus</taxon>
    </lineage>
</organism>
<dbReference type="PANTHER" id="PTHR22776:SF49">
    <property type="entry name" value="MARVEL DOMAIN-CONTAINING PROTEIN"/>
    <property type="match status" value="1"/>
</dbReference>
<dbReference type="AlphaFoldDB" id="A0A6J8EE82"/>
<comment type="subcellular location">
    <subcellularLocation>
        <location evidence="1">Membrane</location>
        <topology evidence="1">Multi-pass membrane protein</topology>
    </subcellularLocation>
</comment>
<keyword evidence="10" id="KW-1185">Reference proteome</keyword>
<evidence type="ECO:0000256" key="5">
    <source>
        <dbReference type="PROSITE-ProRule" id="PRU00581"/>
    </source>
</evidence>
<feature type="region of interest" description="Disordered" evidence="6">
    <location>
        <begin position="159"/>
        <end position="180"/>
    </location>
</feature>
<dbReference type="InterPro" id="IPR008253">
    <property type="entry name" value="Marvel"/>
</dbReference>
<dbReference type="Proteomes" id="UP000507470">
    <property type="component" value="Unassembled WGS sequence"/>
</dbReference>
<evidence type="ECO:0000313" key="9">
    <source>
        <dbReference type="EMBL" id="CAC5418253.1"/>
    </source>
</evidence>
<evidence type="ECO:0000256" key="4">
    <source>
        <dbReference type="ARBA" id="ARBA00023136"/>
    </source>
</evidence>
<gene>
    <name evidence="9" type="ORF">MCOR_50704</name>
</gene>
<evidence type="ECO:0000256" key="2">
    <source>
        <dbReference type="ARBA" id="ARBA00022692"/>
    </source>
</evidence>
<protein>
    <recommendedName>
        <fullName evidence="8">MARVEL domain-containing protein</fullName>
    </recommendedName>
</protein>
<dbReference type="EMBL" id="CACVKT020008895">
    <property type="protein sequence ID" value="CAC5418253.1"/>
    <property type="molecule type" value="Genomic_DNA"/>
</dbReference>
<evidence type="ECO:0000256" key="7">
    <source>
        <dbReference type="SAM" id="Phobius"/>
    </source>
</evidence>
<proteinExistence type="predicted"/>
<dbReference type="GO" id="GO:0016020">
    <property type="term" value="C:membrane"/>
    <property type="evidence" value="ECO:0007669"/>
    <property type="project" value="UniProtKB-SubCell"/>
</dbReference>
<feature type="region of interest" description="Disordered" evidence="6">
    <location>
        <begin position="1"/>
        <end position="20"/>
    </location>
</feature>
<dbReference type="PROSITE" id="PS51225">
    <property type="entry name" value="MARVEL"/>
    <property type="match status" value="1"/>
</dbReference>
<sequence length="320" mass="36034">MDSQYNVESTEKTTTTTSSSGDVGLDKIYMKSIDSILKIAEMVLSLIVFICVTSHPGYSYIGGGWVQFVSISCLITVLILWIFFMLRIIYKLPGPWMLIILIYYVVYCVFYLVSFLVCAIQAGKYYENGGLIAGAVFCVFILVVLGADTFFQFRKWQDSGSSFSTRSTTTSSGGTATTTTTHTTYETHREVWTPLINNKKERRICDLIICKTTIETPVGSDDVCKFSRKPLICKTINCMKISIDHVVKELYLNSQINVKSNQISISELLYEELIGKPQVKNSCGDEQDEDINAVMGITQSSGTRQRRTPSYLKDYFSKKK</sequence>
<feature type="transmembrane region" description="Helical" evidence="7">
    <location>
        <begin position="39"/>
        <end position="58"/>
    </location>
</feature>
<feature type="domain" description="MARVEL" evidence="8">
    <location>
        <begin position="29"/>
        <end position="157"/>
    </location>
</feature>
<keyword evidence="2 5" id="KW-0812">Transmembrane</keyword>
<evidence type="ECO:0000313" key="10">
    <source>
        <dbReference type="Proteomes" id="UP000507470"/>
    </source>
</evidence>
<evidence type="ECO:0000256" key="1">
    <source>
        <dbReference type="ARBA" id="ARBA00004141"/>
    </source>
</evidence>
<evidence type="ECO:0000256" key="6">
    <source>
        <dbReference type="SAM" id="MobiDB-lite"/>
    </source>
</evidence>
<dbReference type="PANTHER" id="PTHR22776">
    <property type="entry name" value="MARVEL-CONTAINING POTENTIAL LIPID RAFT-ASSOCIATED PROTEIN"/>
    <property type="match status" value="1"/>
</dbReference>
<dbReference type="OrthoDB" id="10028364at2759"/>
<evidence type="ECO:0000259" key="8">
    <source>
        <dbReference type="PROSITE" id="PS51225"/>
    </source>
</evidence>
<feature type="transmembrane region" description="Helical" evidence="7">
    <location>
        <begin position="64"/>
        <end position="86"/>
    </location>
</feature>
<keyword evidence="3 7" id="KW-1133">Transmembrane helix</keyword>
<dbReference type="InterPro" id="IPR050578">
    <property type="entry name" value="MARVEL-CKLF_proteins"/>
</dbReference>
<dbReference type="Pfam" id="PF01284">
    <property type="entry name" value="MARVEL"/>
    <property type="match status" value="1"/>
</dbReference>
<reference evidence="9 10" key="1">
    <citation type="submission" date="2020-06" db="EMBL/GenBank/DDBJ databases">
        <authorList>
            <person name="Li R."/>
            <person name="Bekaert M."/>
        </authorList>
    </citation>
    <scope>NUCLEOTIDE SEQUENCE [LARGE SCALE GENOMIC DNA]</scope>
    <source>
        <strain evidence="10">wild</strain>
    </source>
</reference>
<feature type="transmembrane region" description="Helical" evidence="7">
    <location>
        <begin position="129"/>
        <end position="151"/>
    </location>
</feature>
<name>A0A6J8EE82_MYTCO</name>
<evidence type="ECO:0000256" key="3">
    <source>
        <dbReference type="ARBA" id="ARBA00022989"/>
    </source>
</evidence>